<dbReference type="Proteomes" id="UP001196413">
    <property type="component" value="Unassembled WGS sequence"/>
</dbReference>
<gene>
    <name evidence="1" type="ORF">KIN20_029246</name>
</gene>
<organism evidence="1 2">
    <name type="scientific">Parelaphostrongylus tenuis</name>
    <name type="common">Meningeal worm</name>
    <dbReference type="NCBI Taxonomy" id="148309"/>
    <lineage>
        <taxon>Eukaryota</taxon>
        <taxon>Metazoa</taxon>
        <taxon>Ecdysozoa</taxon>
        <taxon>Nematoda</taxon>
        <taxon>Chromadorea</taxon>
        <taxon>Rhabditida</taxon>
        <taxon>Rhabditina</taxon>
        <taxon>Rhabditomorpha</taxon>
        <taxon>Strongyloidea</taxon>
        <taxon>Metastrongylidae</taxon>
        <taxon>Parelaphostrongylus</taxon>
    </lineage>
</organism>
<protein>
    <submittedName>
        <fullName evidence="1">Uncharacterized protein</fullName>
    </submittedName>
</protein>
<dbReference type="AlphaFoldDB" id="A0AAD5R250"/>
<evidence type="ECO:0000313" key="2">
    <source>
        <dbReference type="Proteomes" id="UP001196413"/>
    </source>
</evidence>
<dbReference type="EMBL" id="JAHQIW010006100">
    <property type="protein sequence ID" value="KAJ1368170.1"/>
    <property type="molecule type" value="Genomic_DNA"/>
</dbReference>
<comment type="caution">
    <text evidence="1">The sequence shown here is derived from an EMBL/GenBank/DDBJ whole genome shotgun (WGS) entry which is preliminary data.</text>
</comment>
<reference evidence="1" key="1">
    <citation type="submission" date="2021-06" db="EMBL/GenBank/DDBJ databases">
        <title>Parelaphostrongylus tenuis whole genome reference sequence.</title>
        <authorList>
            <person name="Garwood T.J."/>
            <person name="Larsen P.A."/>
            <person name="Fountain-Jones N.M."/>
            <person name="Garbe J.R."/>
            <person name="Macchietto M.G."/>
            <person name="Kania S.A."/>
            <person name="Gerhold R.W."/>
            <person name="Richards J.E."/>
            <person name="Wolf T.M."/>
        </authorList>
    </citation>
    <scope>NUCLEOTIDE SEQUENCE</scope>
    <source>
        <strain evidence="1">MNPRO001-30</strain>
        <tissue evidence="1">Meninges</tissue>
    </source>
</reference>
<name>A0AAD5R250_PARTN</name>
<proteinExistence type="predicted"/>
<accession>A0AAD5R250</accession>
<sequence length="72" mass="8121">MPGKTLLKLKPERLRRSLGSNGSEENITYLEHRCEAWLCQSAFKPATHTVPSIAVNPYSFWDTTIVFLSVLA</sequence>
<evidence type="ECO:0000313" key="1">
    <source>
        <dbReference type="EMBL" id="KAJ1368170.1"/>
    </source>
</evidence>
<keyword evidence="2" id="KW-1185">Reference proteome</keyword>